<keyword evidence="2" id="KW-0001">2Fe-2S</keyword>
<protein>
    <submittedName>
        <fullName evidence="10">Dihydroxy-acid dehydratase</fullName>
    </submittedName>
</protein>
<evidence type="ECO:0000256" key="2">
    <source>
        <dbReference type="ARBA" id="ARBA00022714"/>
    </source>
</evidence>
<keyword evidence="5" id="KW-0411">Iron-sulfur</keyword>
<dbReference type="SUPFAM" id="SSF52016">
    <property type="entry name" value="LeuD/IlvD-like"/>
    <property type="match status" value="1"/>
</dbReference>
<evidence type="ECO:0000313" key="11">
    <source>
        <dbReference type="Proteomes" id="UP001589818"/>
    </source>
</evidence>
<dbReference type="Proteomes" id="UP001589818">
    <property type="component" value="Unassembled WGS sequence"/>
</dbReference>
<dbReference type="PANTHER" id="PTHR43183:SF1">
    <property type="entry name" value="HYPOTHETICAL DIHYDROXY-ACID DEHYDRATASE (EUROFUNG)-RELATED"/>
    <property type="match status" value="1"/>
</dbReference>
<keyword evidence="3" id="KW-0479">Metal-binding</keyword>
<dbReference type="RefSeq" id="WP_204815940.1">
    <property type="nucleotide sequence ID" value="NZ_JANHOF010000001.1"/>
</dbReference>
<dbReference type="EMBL" id="JBHLVF010000041">
    <property type="protein sequence ID" value="MFC0394772.1"/>
    <property type="molecule type" value="Genomic_DNA"/>
</dbReference>
<evidence type="ECO:0000259" key="8">
    <source>
        <dbReference type="Pfam" id="PF00920"/>
    </source>
</evidence>
<organism evidence="10 11">
    <name type="scientific">Paenibacillus mendelii</name>
    <dbReference type="NCBI Taxonomy" id="206163"/>
    <lineage>
        <taxon>Bacteria</taxon>
        <taxon>Bacillati</taxon>
        <taxon>Bacillota</taxon>
        <taxon>Bacilli</taxon>
        <taxon>Bacillales</taxon>
        <taxon>Paenibacillaceae</taxon>
        <taxon>Paenibacillus</taxon>
    </lineage>
</organism>
<dbReference type="InterPro" id="IPR000581">
    <property type="entry name" value="ILV_EDD_N"/>
</dbReference>
<dbReference type="Pfam" id="PF24877">
    <property type="entry name" value="ILV_EDD_C"/>
    <property type="match status" value="1"/>
</dbReference>
<evidence type="ECO:0000313" key="10">
    <source>
        <dbReference type="EMBL" id="MFC0394772.1"/>
    </source>
</evidence>
<dbReference type="Pfam" id="PF00920">
    <property type="entry name" value="ILVD_EDD_N"/>
    <property type="match status" value="1"/>
</dbReference>
<evidence type="ECO:0000256" key="4">
    <source>
        <dbReference type="ARBA" id="ARBA00023004"/>
    </source>
</evidence>
<dbReference type="InterPro" id="IPR020558">
    <property type="entry name" value="DiOHA_6PGluconate_deHydtase_CS"/>
</dbReference>
<dbReference type="PANTHER" id="PTHR43183">
    <property type="entry name" value="HYPOTHETICAL DIHYDROXYACID DEHYDRATASE (EUROFUNG)-RELATED"/>
    <property type="match status" value="1"/>
</dbReference>
<accession>A0ABV6JGD8</accession>
<sequence>MKLRSAEWFQGAKDTSFQHRTAMRALGHVPESFLGKPIIGILNSWNDLNSCNYPHKELVEYVKRGVYMAGGYPVELHTITTPSELMKPSDLPYRNLMAMDVEETIRSLPIDGVVLLCECDKTTPAQLMGAASCNLPTLQLAAGHRSSGSFRGKKVNYGTDLWKYLDDYKAGVLDESQWKELESCMNCSLGGCPVMGTASTMKSMSEMLGMMMPGTSSIPAAHSARKTAAEATGRRIVAMVEEEIMPSKLMTEEAFHNAMKLLAAIGGSTNAVIHLTAIAARLGIFLDLEQFDRCSERIPLLVNLQPSGTGSMDEFYEAGGLSAVIGQLLPVLNGECLGATGESIASIYAAARIDNSAIISSLAEAFKPVSGIAVLKGNIAPAGAILKKSASSDHMHKHRGRAVVFDNYQHMLDNIDREDLEVDESSVLVMKNCGPVGAGMPEWGSIPIPQKMLRQGVRDMVRISDARMSGTSYGTVILHAAPESAVGGPLAVVQNGDWIELDVASGTINILVEDAVITERLQAWVKPDAAHTRGYPRLFANSVLQAPQGCDMDFLRPSCKAEAAFIPPVVGRS</sequence>
<keyword evidence="6" id="KW-0456">Lyase</keyword>
<comment type="caution">
    <text evidence="10">The sequence shown here is derived from an EMBL/GenBank/DDBJ whole genome shotgun (WGS) entry which is preliminary data.</text>
</comment>
<proteinExistence type="inferred from homology"/>
<reference evidence="10 11" key="1">
    <citation type="submission" date="2024-09" db="EMBL/GenBank/DDBJ databases">
        <authorList>
            <person name="Sun Q."/>
            <person name="Mori K."/>
        </authorList>
    </citation>
    <scope>NUCLEOTIDE SEQUENCE [LARGE SCALE GENOMIC DNA]</scope>
    <source>
        <strain evidence="10 11">CCM 4839</strain>
    </source>
</reference>
<dbReference type="NCBIfam" id="NF004784">
    <property type="entry name" value="PRK06131.1"/>
    <property type="match status" value="1"/>
</dbReference>
<dbReference type="InterPro" id="IPR037237">
    <property type="entry name" value="IlvD/EDD_N"/>
</dbReference>
<dbReference type="SUPFAM" id="SSF143975">
    <property type="entry name" value="IlvD/EDD N-terminal domain-like"/>
    <property type="match status" value="1"/>
</dbReference>
<evidence type="ECO:0000256" key="1">
    <source>
        <dbReference type="ARBA" id="ARBA00006486"/>
    </source>
</evidence>
<gene>
    <name evidence="10" type="ORF">ACFFJ8_25845</name>
</gene>
<dbReference type="PROSITE" id="PS00886">
    <property type="entry name" value="ILVD_EDD_1"/>
    <property type="match status" value="1"/>
</dbReference>
<evidence type="ECO:0000259" key="9">
    <source>
        <dbReference type="Pfam" id="PF24877"/>
    </source>
</evidence>
<feature type="domain" description="Dihydroxy-acid/6-phosphogluconate dehydratase N-terminal" evidence="8">
    <location>
        <begin position="36"/>
        <end position="345"/>
    </location>
</feature>
<name>A0ABV6JGD8_9BACL</name>
<dbReference type="InterPro" id="IPR042096">
    <property type="entry name" value="Dihydro-acid_dehy_C"/>
</dbReference>
<evidence type="ECO:0000256" key="7">
    <source>
        <dbReference type="ARBA" id="ARBA00023304"/>
    </source>
</evidence>
<keyword evidence="7" id="KW-0028">Amino-acid biosynthesis</keyword>
<dbReference type="InterPro" id="IPR056740">
    <property type="entry name" value="ILV_EDD_C"/>
</dbReference>
<keyword evidence="4" id="KW-0408">Iron</keyword>
<evidence type="ECO:0000256" key="6">
    <source>
        <dbReference type="ARBA" id="ARBA00023239"/>
    </source>
</evidence>
<keyword evidence="7" id="KW-0100">Branched-chain amino acid biosynthesis</keyword>
<dbReference type="Gene3D" id="3.50.30.80">
    <property type="entry name" value="IlvD/EDD C-terminal domain-like"/>
    <property type="match status" value="1"/>
</dbReference>
<feature type="domain" description="Dihydroxy-acid/6-phosphogluconate dehydratase C-terminal" evidence="9">
    <location>
        <begin position="358"/>
        <end position="550"/>
    </location>
</feature>
<comment type="similarity">
    <text evidence="1">Belongs to the IlvD/Edd family.</text>
</comment>
<dbReference type="InterPro" id="IPR052352">
    <property type="entry name" value="Sugar_Degrad_Dehydratases"/>
</dbReference>
<evidence type="ECO:0000256" key="3">
    <source>
        <dbReference type="ARBA" id="ARBA00022723"/>
    </source>
</evidence>
<keyword evidence="11" id="KW-1185">Reference proteome</keyword>
<evidence type="ECO:0000256" key="5">
    <source>
        <dbReference type="ARBA" id="ARBA00023014"/>
    </source>
</evidence>